<feature type="compositionally biased region" description="Basic residues" evidence="1">
    <location>
        <begin position="1"/>
        <end position="14"/>
    </location>
</feature>
<evidence type="ECO:0000313" key="4">
    <source>
        <dbReference type="Proteomes" id="UP000091820"/>
    </source>
</evidence>
<feature type="compositionally biased region" description="Polar residues" evidence="1">
    <location>
        <begin position="16"/>
        <end position="26"/>
    </location>
</feature>
<keyword evidence="4" id="KW-1185">Reference proteome</keyword>
<dbReference type="AlphaFoldDB" id="A0A1A9X1M9"/>
<organism evidence="3 4">
    <name type="scientific">Glossina brevipalpis</name>
    <dbReference type="NCBI Taxonomy" id="37001"/>
    <lineage>
        <taxon>Eukaryota</taxon>
        <taxon>Metazoa</taxon>
        <taxon>Ecdysozoa</taxon>
        <taxon>Arthropoda</taxon>
        <taxon>Hexapoda</taxon>
        <taxon>Insecta</taxon>
        <taxon>Pterygota</taxon>
        <taxon>Neoptera</taxon>
        <taxon>Endopterygota</taxon>
        <taxon>Diptera</taxon>
        <taxon>Brachycera</taxon>
        <taxon>Muscomorpha</taxon>
        <taxon>Hippoboscoidea</taxon>
        <taxon>Glossinidae</taxon>
        <taxon>Glossina</taxon>
    </lineage>
</organism>
<dbReference type="VEuPathDB" id="VectorBase:GBRI040921"/>
<reference evidence="3" key="2">
    <citation type="submission" date="2020-05" db="UniProtKB">
        <authorList>
            <consortium name="EnsemblMetazoa"/>
        </authorList>
    </citation>
    <scope>IDENTIFICATION</scope>
    <source>
        <strain evidence="3">IAEA</strain>
    </source>
</reference>
<evidence type="ECO:0000256" key="1">
    <source>
        <dbReference type="SAM" id="MobiDB-lite"/>
    </source>
</evidence>
<reference evidence="4" key="1">
    <citation type="submission" date="2014-03" db="EMBL/GenBank/DDBJ databases">
        <authorList>
            <person name="Aksoy S."/>
            <person name="Warren W."/>
            <person name="Wilson R.K."/>
        </authorList>
    </citation>
    <scope>NUCLEOTIDE SEQUENCE [LARGE SCALE GENOMIC DNA]</scope>
    <source>
        <strain evidence="4">IAEA</strain>
    </source>
</reference>
<protein>
    <recommendedName>
        <fullName evidence="5">Transmembrane protein</fullName>
    </recommendedName>
</protein>
<feature type="region of interest" description="Disordered" evidence="1">
    <location>
        <begin position="1"/>
        <end position="26"/>
    </location>
</feature>
<feature type="transmembrane region" description="Helical" evidence="2">
    <location>
        <begin position="82"/>
        <end position="111"/>
    </location>
</feature>
<evidence type="ECO:0008006" key="5">
    <source>
        <dbReference type="Google" id="ProtNLM"/>
    </source>
</evidence>
<proteinExistence type="predicted"/>
<keyword evidence="2" id="KW-0472">Membrane</keyword>
<dbReference type="Proteomes" id="UP000091820">
    <property type="component" value="Unassembled WGS sequence"/>
</dbReference>
<accession>A0A1A9X1M9</accession>
<sequence>MKLKQTTNRHHHPASKVNQPPTNSTINNHLMMLPVLCIYTRTRTRTYDNNHRTNHNQNTLATQRSVHGITNIKHCISCSTSVVIVVVAVAVTFTCPSYSVVVFAFLSMLYLTEVEVSCDISSVKCQFEFIDNMMKCSMKSVADNAITQTTTIRAITAAKSSLCSLTLWLTLITED</sequence>
<name>A0A1A9X1M9_9MUSC</name>
<evidence type="ECO:0000256" key="2">
    <source>
        <dbReference type="SAM" id="Phobius"/>
    </source>
</evidence>
<dbReference type="EnsemblMetazoa" id="GBRI040921-RA">
    <property type="protein sequence ID" value="GBRI040921-PA"/>
    <property type="gene ID" value="GBRI040921"/>
</dbReference>
<keyword evidence="2" id="KW-0812">Transmembrane</keyword>
<evidence type="ECO:0000313" key="3">
    <source>
        <dbReference type="EnsemblMetazoa" id="GBRI040921-PA"/>
    </source>
</evidence>
<keyword evidence="2" id="KW-1133">Transmembrane helix</keyword>